<evidence type="ECO:0000256" key="1">
    <source>
        <dbReference type="SAM" id="SignalP"/>
    </source>
</evidence>
<feature type="chain" id="PRO_5002307246" description="SXP/RAL-2 family protein Ani s 5-like cation-binding domain-containing protein" evidence="1">
    <location>
        <begin position="17"/>
        <end position="126"/>
    </location>
</feature>
<dbReference type="InterPro" id="IPR052823">
    <property type="entry name" value="SXP/RAL-2_related"/>
</dbReference>
<dbReference type="AlphaFoldDB" id="A0A0D6LXM2"/>
<evidence type="ECO:0000313" key="4">
    <source>
        <dbReference type="Proteomes" id="UP000054495"/>
    </source>
</evidence>
<feature type="domain" description="SXP/RAL-2 family protein Ani s 5-like cation-binding" evidence="2">
    <location>
        <begin position="19"/>
        <end position="105"/>
    </location>
</feature>
<evidence type="ECO:0000313" key="3">
    <source>
        <dbReference type="EMBL" id="EPB75948.1"/>
    </source>
</evidence>
<dbReference type="Pfam" id="PF02520">
    <property type="entry name" value="ANIS5_cation-bd"/>
    <property type="match status" value="1"/>
</dbReference>
<organism evidence="3 4">
    <name type="scientific">Ancylostoma ceylanicum</name>
    <dbReference type="NCBI Taxonomy" id="53326"/>
    <lineage>
        <taxon>Eukaryota</taxon>
        <taxon>Metazoa</taxon>
        <taxon>Ecdysozoa</taxon>
        <taxon>Nematoda</taxon>
        <taxon>Chromadorea</taxon>
        <taxon>Rhabditida</taxon>
        <taxon>Rhabditina</taxon>
        <taxon>Rhabditomorpha</taxon>
        <taxon>Strongyloidea</taxon>
        <taxon>Ancylostomatidae</taxon>
        <taxon>Ancylostomatinae</taxon>
        <taxon>Ancylostoma</taxon>
    </lineage>
</organism>
<dbReference type="InterPro" id="IPR003677">
    <property type="entry name" value="ANIS5_cation-bd"/>
</dbReference>
<reference evidence="3 4" key="1">
    <citation type="submission" date="2013-05" db="EMBL/GenBank/DDBJ databases">
        <title>Draft genome of the parasitic nematode Anyclostoma ceylanicum.</title>
        <authorList>
            <person name="Mitreva M."/>
        </authorList>
    </citation>
    <scope>NUCLEOTIDE SEQUENCE [LARGE SCALE GENOMIC DNA]</scope>
</reference>
<accession>A0A0D6LXM2</accession>
<dbReference type="Proteomes" id="UP000054495">
    <property type="component" value="Unassembled WGS sequence"/>
</dbReference>
<keyword evidence="4" id="KW-1185">Reference proteome</keyword>
<keyword evidence="1" id="KW-0732">Signal</keyword>
<name>A0A0D6LXM2_9BILA</name>
<proteinExistence type="predicted"/>
<protein>
    <recommendedName>
        <fullName evidence="2">SXP/RAL-2 family protein Ani s 5-like cation-binding domain-containing protein</fullName>
    </recommendedName>
</protein>
<gene>
    <name evidence="3" type="ORF">ANCCEY_04966</name>
</gene>
<dbReference type="PANTHER" id="PTHR21593">
    <property type="entry name" value="PRION-LIKE- Q/N-RICH -DOMAIN-BEARING PROTEIN PROTEIN"/>
    <property type="match status" value="1"/>
</dbReference>
<dbReference type="PANTHER" id="PTHR21593:SF36">
    <property type="entry name" value="DUF148 DOMAIN-CONTAINING PROTEIN-RELATED"/>
    <property type="match status" value="1"/>
</dbReference>
<feature type="signal peptide" evidence="1">
    <location>
        <begin position="1"/>
        <end position="16"/>
    </location>
</feature>
<sequence>MKTLLLLTTLTCTTQPWHIFDDPHMSRGQREKALDNWADQYGLTDAYNRYKNATAAAKGERRKAILKALEDLPKFFNDLEKIETGQNYTYEQERDAVQELRSTLDARDRRVMRRYNSHYYEPDTIE</sequence>
<evidence type="ECO:0000259" key="2">
    <source>
        <dbReference type="Pfam" id="PF02520"/>
    </source>
</evidence>
<dbReference type="EMBL" id="KE124881">
    <property type="protein sequence ID" value="EPB75948.1"/>
    <property type="molecule type" value="Genomic_DNA"/>
</dbReference>